<dbReference type="Gene3D" id="1.10.3520.10">
    <property type="entry name" value="Glycolipid transfer protein"/>
    <property type="match status" value="1"/>
</dbReference>
<dbReference type="GO" id="GO:0005829">
    <property type="term" value="C:cytosol"/>
    <property type="evidence" value="ECO:0007669"/>
    <property type="project" value="TreeGrafter"/>
</dbReference>
<name>A0A813BVL1_9DINO</name>
<dbReference type="AlphaFoldDB" id="A0A813BVL1"/>
<protein>
    <submittedName>
        <fullName evidence="3">GLTP1 protein</fullName>
    </submittedName>
</protein>
<dbReference type="PANTHER" id="PTHR10219:SF25">
    <property type="entry name" value="PLECKSTRIN HOMOLOGY DOMAIN-CONTAINING FAMILY A MEMBER 8"/>
    <property type="match status" value="1"/>
</dbReference>
<organism evidence="3 4">
    <name type="scientific">Symbiodinium necroappetens</name>
    <dbReference type="NCBI Taxonomy" id="1628268"/>
    <lineage>
        <taxon>Eukaryota</taxon>
        <taxon>Sar</taxon>
        <taxon>Alveolata</taxon>
        <taxon>Dinophyceae</taxon>
        <taxon>Suessiales</taxon>
        <taxon>Symbiodiniaceae</taxon>
        <taxon>Symbiodinium</taxon>
    </lineage>
</organism>
<evidence type="ECO:0000313" key="3">
    <source>
        <dbReference type="EMBL" id="CAE7917862.1"/>
    </source>
</evidence>
<evidence type="ECO:0000313" key="4">
    <source>
        <dbReference type="Proteomes" id="UP000601435"/>
    </source>
</evidence>
<feature type="domain" description="Glycolipid transfer protein" evidence="2">
    <location>
        <begin position="86"/>
        <end position="212"/>
    </location>
</feature>
<dbReference type="Pfam" id="PF08718">
    <property type="entry name" value="GLTP"/>
    <property type="match status" value="1"/>
</dbReference>
<keyword evidence="1" id="KW-0813">Transport</keyword>
<feature type="non-terminal residue" evidence="3">
    <location>
        <position position="1"/>
    </location>
</feature>
<dbReference type="GO" id="GO:1902388">
    <property type="term" value="F:ceramide 1-phosphate transfer activity"/>
    <property type="evidence" value="ECO:0007669"/>
    <property type="project" value="TreeGrafter"/>
</dbReference>
<dbReference type="Proteomes" id="UP000601435">
    <property type="component" value="Unassembled WGS sequence"/>
</dbReference>
<evidence type="ECO:0000259" key="2">
    <source>
        <dbReference type="Pfam" id="PF08718"/>
    </source>
</evidence>
<proteinExistence type="predicted"/>
<dbReference type="InterPro" id="IPR014830">
    <property type="entry name" value="Glycolipid_transfer_prot_dom"/>
</dbReference>
<reference evidence="3" key="1">
    <citation type="submission" date="2021-02" db="EMBL/GenBank/DDBJ databases">
        <authorList>
            <person name="Dougan E. K."/>
            <person name="Rhodes N."/>
            <person name="Thang M."/>
            <person name="Chan C."/>
        </authorList>
    </citation>
    <scope>NUCLEOTIDE SEQUENCE</scope>
</reference>
<dbReference type="GO" id="GO:0016020">
    <property type="term" value="C:membrane"/>
    <property type="evidence" value="ECO:0007669"/>
    <property type="project" value="TreeGrafter"/>
</dbReference>
<dbReference type="PANTHER" id="PTHR10219">
    <property type="entry name" value="GLYCOLIPID TRANSFER PROTEIN-RELATED"/>
    <property type="match status" value="1"/>
</dbReference>
<dbReference type="SUPFAM" id="SSF110004">
    <property type="entry name" value="Glycolipid transfer protein, GLTP"/>
    <property type="match status" value="1"/>
</dbReference>
<accession>A0A813BVL1</accession>
<comment type="caution">
    <text evidence="3">The sequence shown here is derived from an EMBL/GenBank/DDBJ whole genome shotgun (WGS) entry which is preliminary data.</text>
</comment>
<dbReference type="InterPro" id="IPR036497">
    <property type="entry name" value="GLTP_sf"/>
</dbReference>
<gene>
    <name evidence="3" type="primary">GLTP1</name>
    <name evidence="3" type="ORF">SNEC2469_LOCUS31498</name>
</gene>
<keyword evidence="4" id="KW-1185">Reference proteome</keyword>
<dbReference type="EMBL" id="CAJNJA010076508">
    <property type="protein sequence ID" value="CAE7917862.1"/>
    <property type="molecule type" value="Genomic_DNA"/>
</dbReference>
<dbReference type="GO" id="GO:1902387">
    <property type="term" value="F:ceramide 1-phosphate binding"/>
    <property type="evidence" value="ECO:0007669"/>
    <property type="project" value="TreeGrafter"/>
</dbReference>
<sequence length="245" mass="27066">MPPPWPPRSDDQVTHQVLGSDEAVQAQKGEMGYVVAEVPAALKAPESPVPEPIPRVVRHDTRFGQLLEKFRDCEIREGGKTQDVILDKFFEACELYRDMLSKLGRAASVVVGDIEHNLGKSKAVYLEAPEERKTLTAYLRLPASHVGIEKITWLLRGVEFFLTMIKLIFTPESGGNPAVEAYQQTLMQYHGWMLQQTVKLGMRAMPSKDGIVQSEGLVLGEASAEQRQALCERDAPPASAAGLDV</sequence>
<dbReference type="OrthoDB" id="205255at2759"/>
<evidence type="ECO:0000256" key="1">
    <source>
        <dbReference type="ARBA" id="ARBA00022448"/>
    </source>
</evidence>